<evidence type="ECO:0000313" key="3">
    <source>
        <dbReference type="Proteomes" id="UP001560573"/>
    </source>
</evidence>
<gene>
    <name evidence="2" type="ORF">QTN47_08500</name>
</gene>
<evidence type="ECO:0000256" key="1">
    <source>
        <dbReference type="SAM" id="SignalP"/>
    </source>
</evidence>
<name>A0ABV3ZCB7_9BACT</name>
<dbReference type="PROSITE" id="PS51257">
    <property type="entry name" value="PROKAR_LIPOPROTEIN"/>
    <property type="match status" value="1"/>
</dbReference>
<evidence type="ECO:0000313" key="2">
    <source>
        <dbReference type="EMBL" id="MEX6687527.1"/>
    </source>
</evidence>
<dbReference type="EMBL" id="JAULBC010000002">
    <property type="protein sequence ID" value="MEX6687527.1"/>
    <property type="molecule type" value="Genomic_DNA"/>
</dbReference>
<protein>
    <submittedName>
        <fullName evidence="2">Uncharacterized protein</fullName>
    </submittedName>
</protein>
<feature type="signal peptide" evidence="1">
    <location>
        <begin position="1"/>
        <end position="26"/>
    </location>
</feature>
<sequence length="316" mass="35213">MKTKNLVTLTLVISLLTIFTACQKVADIQPEKPVLPGLNVTESNWGFQLPDSSFAGVVDTAYTVSSEGVNNIVIQGSDTAGNLISIMLSTKEKKFIKDAYTSLYGRAFISFQTDTFYYASYKDSGSFTFEITKITDSVIEGNYKAVLLDKASHKMITLKSGTIKALLNLPNNNGSVGPVIPSEPEDNDPTHAWKINDDYYQIDTVYRDKRWADIYYVLAVESPNADYWLEVIFQRDKPLEDGIYTIKNGGEMGEFDVDAVIYKSLGDNSYYEFGPKEGTIKVSTVDGKKVLQFSNMDFAADEEHKIVSITFTAPKF</sequence>
<dbReference type="RefSeq" id="WP_369328932.1">
    <property type="nucleotide sequence ID" value="NZ_JAULBC010000002.1"/>
</dbReference>
<organism evidence="2 3">
    <name type="scientific">Danxiaibacter flavus</name>
    <dbReference type="NCBI Taxonomy" id="3049108"/>
    <lineage>
        <taxon>Bacteria</taxon>
        <taxon>Pseudomonadati</taxon>
        <taxon>Bacteroidota</taxon>
        <taxon>Chitinophagia</taxon>
        <taxon>Chitinophagales</taxon>
        <taxon>Chitinophagaceae</taxon>
        <taxon>Danxiaibacter</taxon>
    </lineage>
</organism>
<keyword evidence="1" id="KW-0732">Signal</keyword>
<keyword evidence="3" id="KW-1185">Reference proteome</keyword>
<dbReference type="Proteomes" id="UP001560573">
    <property type="component" value="Unassembled WGS sequence"/>
</dbReference>
<comment type="caution">
    <text evidence="2">The sequence shown here is derived from an EMBL/GenBank/DDBJ whole genome shotgun (WGS) entry which is preliminary data.</text>
</comment>
<feature type="chain" id="PRO_5045532845" evidence="1">
    <location>
        <begin position="27"/>
        <end position="316"/>
    </location>
</feature>
<reference evidence="2 3" key="1">
    <citation type="submission" date="2023-07" db="EMBL/GenBank/DDBJ databases">
        <authorList>
            <person name="Lian W.-H."/>
        </authorList>
    </citation>
    <scope>NUCLEOTIDE SEQUENCE [LARGE SCALE GENOMIC DNA]</scope>
    <source>
        <strain evidence="2 3">SYSU DXS3180</strain>
    </source>
</reference>
<accession>A0ABV3ZCB7</accession>
<proteinExistence type="predicted"/>